<dbReference type="PANTHER" id="PTHR23140">
    <property type="entry name" value="RNA PROCESSING PROTEIN LD23810P"/>
    <property type="match status" value="1"/>
</dbReference>
<keyword evidence="1" id="KW-0694">RNA-binding</keyword>
<dbReference type="AlphaFoldDB" id="A0A7R8ZAM1"/>
<evidence type="ECO:0000313" key="5">
    <source>
        <dbReference type="EMBL" id="CAD7198315.1"/>
    </source>
</evidence>
<feature type="region of interest" description="Disordered" evidence="3">
    <location>
        <begin position="512"/>
        <end position="576"/>
    </location>
</feature>
<organism evidence="5">
    <name type="scientific">Timema douglasi</name>
    <name type="common">Walking stick</name>
    <dbReference type="NCBI Taxonomy" id="61478"/>
    <lineage>
        <taxon>Eukaryota</taxon>
        <taxon>Metazoa</taxon>
        <taxon>Ecdysozoa</taxon>
        <taxon>Arthropoda</taxon>
        <taxon>Hexapoda</taxon>
        <taxon>Insecta</taxon>
        <taxon>Pterygota</taxon>
        <taxon>Neoptera</taxon>
        <taxon>Polyneoptera</taxon>
        <taxon>Phasmatodea</taxon>
        <taxon>Timematodea</taxon>
        <taxon>Timematoidea</taxon>
        <taxon>Timematidae</taxon>
        <taxon>Timema</taxon>
    </lineage>
</organism>
<feature type="compositionally biased region" description="Basic residues" evidence="3">
    <location>
        <begin position="900"/>
        <end position="919"/>
    </location>
</feature>
<feature type="compositionally biased region" description="Basic and acidic residues" evidence="3">
    <location>
        <begin position="937"/>
        <end position="959"/>
    </location>
</feature>
<dbReference type="FunFam" id="1.25.40.90:FF:000004">
    <property type="entry name" value="splicing factor, arginine/serine-rich 15"/>
    <property type="match status" value="1"/>
</dbReference>
<dbReference type="InterPro" id="IPR006569">
    <property type="entry name" value="CID_dom"/>
</dbReference>
<dbReference type="PANTHER" id="PTHR23140:SF4">
    <property type="entry name" value="PROTEIN CBR-NRD-1"/>
    <property type="match status" value="1"/>
</dbReference>
<dbReference type="GO" id="GO:0005634">
    <property type="term" value="C:nucleus"/>
    <property type="evidence" value="ECO:0007669"/>
    <property type="project" value="TreeGrafter"/>
</dbReference>
<dbReference type="PROSITE" id="PS51391">
    <property type="entry name" value="CID"/>
    <property type="match status" value="1"/>
</dbReference>
<dbReference type="SUPFAM" id="SSF48464">
    <property type="entry name" value="ENTH/VHS domain"/>
    <property type="match status" value="1"/>
</dbReference>
<dbReference type="Gene3D" id="1.25.40.90">
    <property type="match status" value="1"/>
</dbReference>
<feature type="compositionally biased region" description="Low complexity" evidence="3">
    <location>
        <begin position="175"/>
        <end position="188"/>
    </location>
</feature>
<evidence type="ECO:0000259" key="4">
    <source>
        <dbReference type="PROSITE" id="PS51391"/>
    </source>
</evidence>
<feature type="region of interest" description="Disordered" evidence="3">
    <location>
        <begin position="826"/>
        <end position="862"/>
    </location>
</feature>
<feature type="compositionally biased region" description="Basic and acidic residues" evidence="3">
    <location>
        <begin position="1067"/>
        <end position="1085"/>
    </location>
</feature>
<dbReference type="CDD" id="cd16983">
    <property type="entry name" value="CID_SCAF8_like"/>
    <property type="match status" value="1"/>
</dbReference>
<protein>
    <recommendedName>
        <fullName evidence="4">CID domain-containing protein</fullName>
    </recommendedName>
</protein>
<feature type="compositionally biased region" description="Polar residues" evidence="3">
    <location>
        <begin position="1091"/>
        <end position="1100"/>
    </location>
</feature>
<feature type="compositionally biased region" description="Basic and acidic residues" evidence="3">
    <location>
        <begin position="560"/>
        <end position="573"/>
    </location>
</feature>
<dbReference type="SMART" id="SM00582">
    <property type="entry name" value="RPR"/>
    <property type="match status" value="1"/>
</dbReference>
<dbReference type="Pfam" id="PF04818">
    <property type="entry name" value="CID"/>
    <property type="match status" value="1"/>
</dbReference>
<feature type="region of interest" description="Disordered" evidence="3">
    <location>
        <begin position="169"/>
        <end position="189"/>
    </location>
</feature>
<dbReference type="EMBL" id="OA566113">
    <property type="protein sequence ID" value="CAD7198315.1"/>
    <property type="molecule type" value="Genomic_DNA"/>
</dbReference>
<feature type="domain" description="CID" evidence="4">
    <location>
        <begin position="18"/>
        <end position="155"/>
    </location>
</feature>
<gene>
    <name evidence="5" type="ORF">TDIB3V08_LOCUS4596</name>
</gene>
<feature type="compositionally biased region" description="Pro residues" evidence="3">
    <location>
        <begin position="835"/>
        <end position="850"/>
    </location>
</feature>
<keyword evidence="2" id="KW-0175">Coiled coil</keyword>
<feature type="coiled-coil region" evidence="2">
    <location>
        <begin position="645"/>
        <end position="686"/>
    </location>
</feature>
<reference evidence="5" key="1">
    <citation type="submission" date="2020-11" db="EMBL/GenBank/DDBJ databases">
        <authorList>
            <person name="Tran Van P."/>
        </authorList>
    </citation>
    <scope>NUCLEOTIDE SEQUENCE</scope>
</reference>
<accession>A0A7R8ZAM1</accession>
<dbReference type="GO" id="GO:0003723">
    <property type="term" value="F:RNA binding"/>
    <property type="evidence" value="ECO:0007669"/>
    <property type="project" value="UniProtKB-KW"/>
</dbReference>
<dbReference type="InterPro" id="IPR008942">
    <property type="entry name" value="ENTH_VHS"/>
</dbReference>
<name>A0A7R8ZAM1_TIMDO</name>
<proteinExistence type="predicted"/>
<sequence length="1100" mass="123176">MKSTAPPSQPVPEHHSTPATLYPCSILSSLYDVKPPISKAKMTAITRGAIKAIKFYKHVVQSVEKFIQKCKPEYKVPGLYVIDSIVRQSRHQFGAEKDVFAPRFSKNLTQTFVNLFTCPPEEKSKVVRVLNLWQKNTVFQSEVIQPLFDLADPSNPLHQELAPVITSNGSITTLNKTPPTSTNKSSSKQDTPVWLALAQSQIDAASNAVMQMSGQAGGPLPPAKPVDYTPLVLSILTTRHSISCWCRYPKGVSLVFTLGLLRVVYRTPLVGRGASPWAQQLRQVRLKRKIRSLQKRFLLRLSDAHNTMATNALCVTLGIWPLNLEIRKRAALYWIRKGKLGKVAELILKGVTTRQKNGKMTVQIAQQMEESTPHSKSPAHLKTSGLLGWSCLASGPSTGPSDDCCQYERCDRQQHLETLQPHKKNVISFTFLVLMWTRPAGYALIDGNEGIALLSADKQKAPPHGASAQSVDANIIHQLQQLQQLLIKQQQQESGTHHDSAQIKFDKKLLDFDYGSEDDDDPTSPKQAPPPAHHQASQQITTRTGTPRMDTQRMGTPRIDTPRMDTPRMDTPKTDSLAVSPVTTRSLKNIPDGGTGNDLDQVKSLFVVGRASMTSKPLTSVSFQSMIPGVSLHGSGVHVPTLLSNPEVLRQLQTLQQQMSQQQHELEEKVRKLQEMKQQEDEFDKHLAQTVPDAPKILFPSGFGVVFFGDEANTTKETSYSTWEPCLLTTIHKTAYASQAPIARLSVCVQQLTPVSVLTSKLAPLISILHIAPLYVVEAAKNLPFASECDLKPSESKPSSVEQQLPSLAQMSHFEHQDFQQNKPAYIFPGMDMSQPPPGYSHPPPLPPPTQEESSLEDGEHVDSELEYIDRPGHQDTSSVEIINLDRSHSRSQSPGSTKGYRKRRSLSRDRRRNRRTRSRSPIDDNSRSRSKRRRSRDRDRERDREREKEKEREKERDRERKKRGLPPVKKDHLSEVDISQESSIFLVFYMKIDNSPRRPDLRYFIKAENFSEHVPNTGVVRAEGLESSTSRIKRIQTPPDESPSSPHTPSAPLIPQSSDKVATYPLDKEGDRENKERSQGKQQEHVGPAVSNSEVEVQI</sequence>
<feature type="region of interest" description="Disordered" evidence="3">
    <location>
        <begin position="882"/>
        <end position="977"/>
    </location>
</feature>
<dbReference type="InterPro" id="IPR051485">
    <property type="entry name" value="SR-CTD_assoc_factor"/>
</dbReference>
<feature type="region of interest" description="Disordered" evidence="3">
    <location>
        <begin position="1022"/>
        <end position="1100"/>
    </location>
</feature>
<evidence type="ECO:0000256" key="2">
    <source>
        <dbReference type="SAM" id="Coils"/>
    </source>
</evidence>
<evidence type="ECO:0000256" key="3">
    <source>
        <dbReference type="SAM" id="MobiDB-lite"/>
    </source>
</evidence>
<evidence type="ECO:0000256" key="1">
    <source>
        <dbReference type="ARBA" id="ARBA00022884"/>
    </source>
</evidence>